<comment type="caution">
    <text evidence="2">The sequence shown here is derived from an EMBL/GenBank/DDBJ whole genome shotgun (WGS) entry which is preliminary data.</text>
</comment>
<evidence type="ECO:0000313" key="3">
    <source>
        <dbReference type="Proteomes" id="UP000319771"/>
    </source>
</evidence>
<organism evidence="2 3">
    <name type="scientific">Eiseniibacteriota bacterium</name>
    <dbReference type="NCBI Taxonomy" id="2212470"/>
    <lineage>
        <taxon>Bacteria</taxon>
        <taxon>Candidatus Eiseniibacteriota</taxon>
    </lineage>
</organism>
<feature type="chain" id="PRO_5021780235" evidence="1">
    <location>
        <begin position="29"/>
        <end position="272"/>
    </location>
</feature>
<proteinExistence type="predicted"/>
<dbReference type="AlphaFoldDB" id="A0A538U447"/>
<dbReference type="Proteomes" id="UP000319771">
    <property type="component" value="Unassembled WGS sequence"/>
</dbReference>
<accession>A0A538U447</accession>
<reference evidence="2 3" key="1">
    <citation type="journal article" date="2019" name="Nat. Microbiol.">
        <title>Mediterranean grassland soil C-N compound turnover is dependent on rainfall and depth, and is mediated by genomically divergent microorganisms.</title>
        <authorList>
            <person name="Diamond S."/>
            <person name="Andeer P.F."/>
            <person name="Li Z."/>
            <person name="Crits-Christoph A."/>
            <person name="Burstein D."/>
            <person name="Anantharaman K."/>
            <person name="Lane K.R."/>
            <person name="Thomas B.C."/>
            <person name="Pan C."/>
            <person name="Northen T.R."/>
            <person name="Banfield J.F."/>
        </authorList>
    </citation>
    <scope>NUCLEOTIDE SEQUENCE [LARGE SCALE GENOMIC DNA]</scope>
    <source>
        <strain evidence="2">WS_11</strain>
    </source>
</reference>
<name>A0A538U447_UNCEI</name>
<evidence type="ECO:0000256" key="1">
    <source>
        <dbReference type="SAM" id="SignalP"/>
    </source>
</evidence>
<feature type="signal peptide" evidence="1">
    <location>
        <begin position="1"/>
        <end position="28"/>
    </location>
</feature>
<sequence length="272" mass="27007">MSAAVLRVVRVLARALAWIGLLAAPAAAQDFAAPAPAWPPAPALALLERGLPPPAASSCLAGTVTRWDGVAALVTRGAALGIGRRALRAALGVSQTGEPDVGWTALGLAVGAATAGAGGALRAVARRDRTTAFGFDARGAAVGLEVGGGAWVEATGGVHVWASAPQLWTRGEAPPLSRRLEIGGAVDFGGAALWLGRAGVVGHPRGSRGEYAIGLAAAAGPMVVWLVARDQPPRGGVGLSAATHAVRVAAEVEGHPVLGETARMSLGLGGGR</sequence>
<protein>
    <submittedName>
        <fullName evidence="2">Uncharacterized protein</fullName>
    </submittedName>
</protein>
<gene>
    <name evidence="2" type="ORF">E6K81_12130</name>
</gene>
<evidence type="ECO:0000313" key="2">
    <source>
        <dbReference type="EMBL" id="TMQ70631.1"/>
    </source>
</evidence>
<keyword evidence="1" id="KW-0732">Signal</keyword>
<dbReference type="EMBL" id="VBPB01000213">
    <property type="protein sequence ID" value="TMQ70631.1"/>
    <property type="molecule type" value="Genomic_DNA"/>
</dbReference>